<dbReference type="EMBL" id="SMKY01000064">
    <property type="protein sequence ID" value="TDD82519.1"/>
    <property type="molecule type" value="Genomic_DNA"/>
</dbReference>
<dbReference type="Pfam" id="PF02899">
    <property type="entry name" value="Phage_int_SAM_1"/>
    <property type="match status" value="1"/>
</dbReference>
<organism evidence="3 4">
    <name type="scientific">Actinomadura darangshiensis</name>
    <dbReference type="NCBI Taxonomy" id="705336"/>
    <lineage>
        <taxon>Bacteria</taxon>
        <taxon>Bacillati</taxon>
        <taxon>Actinomycetota</taxon>
        <taxon>Actinomycetes</taxon>
        <taxon>Streptosporangiales</taxon>
        <taxon>Thermomonosporaceae</taxon>
        <taxon>Actinomadura</taxon>
    </lineage>
</organism>
<dbReference type="GO" id="GO:0003677">
    <property type="term" value="F:DNA binding"/>
    <property type="evidence" value="ECO:0007669"/>
    <property type="project" value="InterPro"/>
</dbReference>
<gene>
    <name evidence="3" type="ORF">E1293_16550</name>
</gene>
<feature type="region of interest" description="Disordered" evidence="1">
    <location>
        <begin position="1"/>
        <end position="48"/>
    </location>
</feature>
<dbReference type="AlphaFoldDB" id="A0A4R5BBH8"/>
<dbReference type="Proteomes" id="UP000295578">
    <property type="component" value="Unassembled WGS sequence"/>
</dbReference>
<comment type="caution">
    <text evidence="3">The sequence shown here is derived from an EMBL/GenBank/DDBJ whole genome shotgun (WGS) entry which is preliminary data.</text>
</comment>
<evidence type="ECO:0000256" key="1">
    <source>
        <dbReference type="SAM" id="MobiDB-lite"/>
    </source>
</evidence>
<feature type="region of interest" description="Disordered" evidence="1">
    <location>
        <begin position="89"/>
        <end position="126"/>
    </location>
</feature>
<feature type="domain" description="Integrase SAM-like N-terminal" evidence="2">
    <location>
        <begin position="60"/>
        <end position="85"/>
    </location>
</feature>
<proteinExistence type="predicted"/>
<dbReference type="GO" id="GO:0015074">
    <property type="term" value="P:DNA integration"/>
    <property type="evidence" value="ECO:0007669"/>
    <property type="project" value="InterPro"/>
</dbReference>
<name>A0A4R5BBH8_9ACTN</name>
<reference evidence="3 4" key="1">
    <citation type="submission" date="2019-03" db="EMBL/GenBank/DDBJ databases">
        <title>Draft genome sequences of novel Actinobacteria.</title>
        <authorList>
            <person name="Sahin N."/>
            <person name="Ay H."/>
            <person name="Saygin H."/>
        </authorList>
    </citation>
    <scope>NUCLEOTIDE SEQUENCE [LARGE SCALE GENOMIC DNA]</scope>
    <source>
        <strain evidence="3 4">DSM 45941</strain>
    </source>
</reference>
<sequence length="126" mass="13323">MDGEDRFPGPGPAAVGGGQPDADAENVPGTFETPRERGARLIPDVPLDGRGDLVPHAAWDGAAARTWNRHRSALRSFTAWAARRGWDPGDLAAGIERRPEPRGARVSSSGAKSRPCWTAATCPRGS</sequence>
<dbReference type="RefSeq" id="WP_132198296.1">
    <property type="nucleotide sequence ID" value="NZ_SMKY01000064.1"/>
</dbReference>
<evidence type="ECO:0000259" key="2">
    <source>
        <dbReference type="Pfam" id="PF02899"/>
    </source>
</evidence>
<dbReference type="InterPro" id="IPR004107">
    <property type="entry name" value="Integrase_SAM-like_N"/>
</dbReference>
<evidence type="ECO:0000313" key="4">
    <source>
        <dbReference type="Proteomes" id="UP000295578"/>
    </source>
</evidence>
<evidence type="ECO:0000313" key="3">
    <source>
        <dbReference type="EMBL" id="TDD82519.1"/>
    </source>
</evidence>
<protein>
    <recommendedName>
        <fullName evidence="2">Integrase SAM-like N-terminal domain-containing protein</fullName>
    </recommendedName>
</protein>
<keyword evidence="4" id="KW-1185">Reference proteome</keyword>
<accession>A0A4R5BBH8</accession>